<reference evidence="13" key="3">
    <citation type="submission" date="2018-02" db="EMBL/GenBank/DDBJ databases">
        <title>Phenotypic characterization and whole genome analysis of multidrug-resistant, extended-spectrum beta-lactamase-producing bacteria isolated from dogs in Germany.</title>
        <authorList>
            <person name="Williamson C."/>
        </authorList>
    </citation>
    <scope>NUCLEOTIDE SEQUENCE [LARGE SCALE GENOMIC DNA]</scope>
    <source>
        <strain evidence="13">AFG_SD03_1510_Ahy_093</strain>
    </source>
</reference>
<dbReference type="AlphaFoldDB" id="A0A4P7ILX9"/>
<keyword evidence="5" id="KW-0479">Metal-binding</keyword>
<feature type="domain" description="MsrB" evidence="10">
    <location>
        <begin position="8"/>
        <end position="129"/>
    </location>
</feature>
<reference evidence="12" key="4">
    <citation type="submission" date="2018-02" db="EMBL/GenBank/DDBJ databases">
        <authorList>
            <person name="Williamson C."/>
        </authorList>
    </citation>
    <scope>NUCLEOTIDE SEQUENCE</scope>
    <source>
        <strain evidence="12">AFG_SD03_1510_Ahy_093</strain>
    </source>
</reference>
<evidence type="ECO:0000313" key="11">
    <source>
        <dbReference type="EMBL" id="HAT6346253.1"/>
    </source>
</evidence>
<evidence type="ECO:0000256" key="2">
    <source>
        <dbReference type="ARBA" id="ARBA00007174"/>
    </source>
</evidence>
<evidence type="ECO:0000313" key="14">
    <source>
        <dbReference type="Proteomes" id="UP000859505"/>
    </source>
</evidence>
<evidence type="ECO:0000313" key="12">
    <source>
        <dbReference type="EMBL" id="RCF48879.1"/>
    </source>
</evidence>
<name>A0A4P7ILX9_AERHY</name>
<dbReference type="GO" id="GO:0005737">
    <property type="term" value="C:cytoplasm"/>
    <property type="evidence" value="ECO:0007669"/>
    <property type="project" value="TreeGrafter"/>
</dbReference>
<evidence type="ECO:0000256" key="3">
    <source>
        <dbReference type="ARBA" id="ARBA00012499"/>
    </source>
</evidence>
<reference evidence="11" key="5">
    <citation type="submission" date="2020-01" db="EMBL/GenBank/DDBJ databases">
        <authorList>
            <consortium name="NCBI Pathogen Detection Project"/>
        </authorList>
    </citation>
    <scope>NUCLEOTIDE SEQUENCE</scope>
    <source>
        <strain evidence="11">OLC2673_Aeromonas</strain>
    </source>
</reference>
<dbReference type="Pfam" id="PF01641">
    <property type="entry name" value="SelR"/>
    <property type="match status" value="1"/>
</dbReference>
<dbReference type="RefSeq" id="WP_017411114.1">
    <property type="nucleotide sequence ID" value="NZ_AP022206.1"/>
</dbReference>
<dbReference type="GO" id="GO:0046872">
    <property type="term" value="F:metal ion binding"/>
    <property type="evidence" value="ECO:0007669"/>
    <property type="project" value="UniProtKB-KW"/>
</dbReference>
<dbReference type="SUPFAM" id="SSF51316">
    <property type="entry name" value="Mss4-like"/>
    <property type="match status" value="1"/>
</dbReference>
<dbReference type="FunFam" id="2.170.150.20:FF:000001">
    <property type="entry name" value="Peptide methionine sulfoxide reductase MsrB"/>
    <property type="match status" value="1"/>
</dbReference>
<dbReference type="PANTHER" id="PTHR10173:SF52">
    <property type="entry name" value="METHIONINE-R-SULFOXIDE REDUCTASE B1"/>
    <property type="match status" value="1"/>
</dbReference>
<evidence type="ECO:0000256" key="7">
    <source>
        <dbReference type="ARBA" id="ARBA00023002"/>
    </source>
</evidence>
<evidence type="ECO:0000256" key="1">
    <source>
        <dbReference type="ARBA" id="ARBA00001947"/>
    </source>
</evidence>
<dbReference type="InterPro" id="IPR002579">
    <property type="entry name" value="Met_Sox_Rdtase_MsrB_dom"/>
</dbReference>
<organism evidence="11 14">
    <name type="scientific">Aeromonas hydrophila</name>
    <dbReference type="NCBI Taxonomy" id="644"/>
    <lineage>
        <taxon>Bacteria</taxon>
        <taxon>Pseudomonadati</taxon>
        <taxon>Pseudomonadota</taxon>
        <taxon>Gammaproteobacteria</taxon>
        <taxon>Aeromonadales</taxon>
        <taxon>Aeromonadaceae</taxon>
        <taxon>Aeromonas</taxon>
    </lineage>
</organism>
<dbReference type="KEGG" id="aaj:BOQ57_18860"/>
<evidence type="ECO:0000313" key="13">
    <source>
        <dbReference type="Proteomes" id="UP000253075"/>
    </source>
</evidence>
<dbReference type="PROSITE" id="PS51790">
    <property type="entry name" value="MSRB"/>
    <property type="match status" value="1"/>
</dbReference>
<accession>A0A4P7ILX9</accession>
<comment type="cofactor">
    <cofactor evidence="1">
        <name>Zn(2+)</name>
        <dbReference type="ChEBI" id="CHEBI:29105"/>
    </cofactor>
</comment>
<evidence type="ECO:0000256" key="6">
    <source>
        <dbReference type="ARBA" id="ARBA00022833"/>
    </source>
</evidence>
<dbReference type="InterPro" id="IPR028427">
    <property type="entry name" value="Met_Sox_Rdtase_MsrB"/>
</dbReference>
<dbReference type="KEGG" id="ahi:VU14_03625"/>
<dbReference type="EMBL" id="PUTQ01000016">
    <property type="protein sequence ID" value="RCF48879.1"/>
    <property type="molecule type" value="Genomic_DNA"/>
</dbReference>
<dbReference type="Proteomes" id="UP000253075">
    <property type="component" value="Unassembled WGS sequence"/>
</dbReference>
<dbReference type="Gene3D" id="2.170.150.20">
    <property type="entry name" value="Peptide methionine sulfoxide reductase"/>
    <property type="match status" value="1"/>
</dbReference>
<comment type="similarity">
    <text evidence="2">Belongs to the MsrB Met sulfoxide reductase family.</text>
</comment>
<dbReference type="Proteomes" id="UP000859505">
    <property type="component" value="Unassembled WGS sequence"/>
</dbReference>
<dbReference type="PANTHER" id="PTHR10173">
    <property type="entry name" value="METHIONINE SULFOXIDE REDUCTASE"/>
    <property type="match status" value="1"/>
</dbReference>
<comment type="caution">
    <text evidence="11">The sequence shown here is derived from an EMBL/GenBank/DDBJ whole genome shotgun (WGS) entry which is preliminary data.</text>
</comment>
<evidence type="ECO:0000256" key="9">
    <source>
        <dbReference type="ARBA" id="ARBA00075819"/>
    </source>
</evidence>
<gene>
    <name evidence="11" type="primary">msrB</name>
    <name evidence="12" type="ORF">C6C11_12180</name>
    <name evidence="11" type="ORF">JAJ28_004057</name>
</gene>
<dbReference type="EMBL" id="DACTUL010000046">
    <property type="protein sequence ID" value="HAT6346253.1"/>
    <property type="molecule type" value="Genomic_DNA"/>
</dbReference>
<evidence type="ECO:0000256" key="8">
    <source>
        <dbReference type="ARBA" id="ARBA00048488"/>
    </source>
</evidence>
<protein>
    <recommendedName>
        <fullName evidence="4">Peptide methionine sulfoxide reductase MsrB</fullName>
        <ecNumber evidence="3">1.8.4.12</ecNumber>
    </recommendedName>
    <alternativeName>
        <fullName evidence="9">Peptide-methionine (R)-S-oxide reductase</fullName>
    </alternativeName>
</protein>
<evidence type="ECO:0000259" key="10">
    <source>
        <dbReference type="PROSITE" id="PS51790"/>
    </source>
</evidence>
<dbReference type="EC" id="1.8.4.12" evidence="3"/>
<comment type="catalytic activity">
    <reaction evidence="8">
        <text>L-methionyl-[protein] + [thioredoxin]-disulfide + H2O = L-methionyl-(R)-S-oxide-[protein] + [thioredoxin]-dithiol</text>
        <dbReference type="Rhea" id="RHEA:24164"/>
        <dbReference type="Rhea" id="RHEA-COMP:10698"/>
        <dbReference type="Rhea" id="RHEA-COMP:10700"/>
        <dbReference type="Rhea" id="RHEA-COMP:12313"/>
        <dbReference type="Rhea" id="RHEA-COMP:12314"/>
        <dbReference type="ChEBI" id="CHEBI:15377"/>
        <dbReference type="ChEBI" id="CHEBI:16044"/>
        <dbReference type="ChEBI" id="CHEBI:29950"/>
        <dbReference type="ChEBI" id="CHEBI:45764"/>
        <dbReference type="ChEBI" id="CHEBI:50058"/>
        <dbReference type="EC" id="1.8.4.12"/>
    </reaction>
</comment>
<dbReference type="GO" id="GO:0006979">
    <property type="term" value="P:response to oxidative stress"/>
    <property type="evidence" value="ECO:0007669"/>
    <property type="project" value="InterPro"/>
</dbReference>
<dbReference type="GO" id="GO:0030091">
    <property type="term" value="P:protein repair"/>
    <property type="evidence" value="ECO:0007669"/>
    <property type="project" value="InterPro"/>
</dbReference>
<proteinExistence type="inferred from homology"/>
<reference evidence="11" key="1">
    <citation type="journal article" date="2018" name="Genome Biol.">
        <title>SKESA: strategic k-mer extension for scrupulous assemblies.</title>
        <authorList>
            <person name="Souvorov A."/>
            <person name="Agarwala R."/>
            <person name="Lipman D.J."/>
        </authorList>
    </citation>
    <scope>NUCLEOTIDE SEQUENCE</scope>
    <source>
        <strain evidence="11">OLC2673_Aeromonas</strain>
    </source>
</reference>
<evidence type="ECO:0000256" key="4">
    <source>
        <dbReference type="ARBA" id="ARBA00021130"/>
    </source>
</evidence>
<dbReference type="NCBIfam" id="TIGR00357">
    <property type="entry name" value="peptide-methionine (R)-S-oxide reductase MsrB"/>
    <property type="match status" value="1"/>
</dbReference>
<keyword evidence="6" id="KW-0862">Zinc</keyword>
<sequence length="130" mass="14563">MSGNTPNPEQWRRQLSAEQYHVCWEKGTERPYSGALLHNRKSGDYLCVCCKQVLFHSDAKFDSGCGWPSFDRAIEGTVTYTEDGSHGMKRVEITCSQCGSHLGHVFPDGPTETGQRYCVNSLSLDFDPEP</sequence>
<evidence type="ECO:0000256" key="5">
    <source>
        <dbReference type="ARBA" id="ARBA00022723"/>
    </source>
</evidence>
<dbReference type="GO" id="GO:0033743">
    <property type="term" value="F:peptide-methionine (R)-S-oxide reductase activity"/>
    <property type="evidence" value="ECO:0007669"/>
    <property type="project" value="UniProtKB-EC"/>
</dbReference>
<keyword evidence="7 11" id="KW-0560">Oxidoreductase</keyword>
<dbReference type="InterPro" id="IPR011057">
    <property type="entry name" value="Mss4-like_sf"/>
</dbReference>
<reference evidence="12 13" key="2">
    <citation type="journal article" date="2018" name="PLoS ONE">
        <title>Phenotypic characterization and whole genome analysis of extended-spectrum beta-lactamase-producing bacteria isolated from dogs in Germany.</title>
        <authorList>
            <person name="Boehmer T."/>
            <person name="Vogler A.J."/>
            <person name="Thomas A."/>
            <person name="Sauer S."/>
            <person name="Hergenroether M."/>
            <person name="Straubinger R.K."/>
            <person name="Birdsell D."/>
            <person name="Keim P."/>
            <person name="Sahl J.W."/>
            <person name="Williamson C.H."/>
            <person name="Riehm J.M."/>
        </authorList>
    </citation>
    <scope>NUCLEOTIDE SEQUENCE [LARGE SCALE GENOMIC DNA]</scope>
    <source>
        <strain evidence="12 13">AFG_SD03_1510_Ahy_093</strain>
    </source>
</reference>